<dbReference type="PANTHER" id="PTHR47786">
    <property type="entry name" value="ALPHA-1,4-GLUCAN:MALTOSE-1-PHOSPHATE MALTOSYLTRANSFERASE"/>
    <property type="match status" value="1"/>
</dbReference>
<gene>
    <name evidence="2" type="ORF">JCM19231_3890</name>
</gene>
<evidence type="ECO:0000313" key="2">
    <source>
        <dbReference type="EMBL" id="GAM55809.1"/>
    </source>
</evidence>
<keyword evidence="3" id="KW-1185">Reference proteome</keyword>
<feature type="domain" description="Glycosyl hydrolase family 13 catalytic" evidence="1">
    <location>
        <begin position="22"/>
        <end position="112"/>
    </location>
</feature>
<organism evidence="2 3">
    <name type="scientific">Vibrio ishigakensis</name>
    <dbReference type="NCBI Taxonomy" id="1481914"/>
    <lineage>
        <taxon>Bacteria</taxon>
        <taxon>Pseudomonadati</taxon>
        <taxon>Pseudomonadota</taxon>
        <taxon>Gammaproteobacteria</taxon>
        <taxon>Vibrionales</taxon>
        <taxon>Vibrionaceae</taxon>
        <taxon>Vibrio</taxon>
    </lineage>
</organism>
<evidence type="ECO:0000259" key="1">
    <source>
        <dbReference type="Pfam" id="PF00128"/>
    </source>
</evidence>
<dbReference type="InterPro" id="IPR017853">
    <property type="entry name" value="GH"/>
</dbReference>
<dbReference type="GO" id="GO:0005975">
    <property type="term" value="P:carbohydrate metabolic process"/>
    <property type="evidence" value="ECO:0007669"/>
    <property type="project" value="InterPro"/>
</dbReference>
<dbReference type="AlphaFoldDB" id="A0A0B8NYJ5"/>
<name>A0A0B8NYJ5_9VIBR</name>
<protein>
    <submittedName>
        <fullName evidence="2">Alpha-amylase</fullName>
    </submittedName>
</protein>
<dbReference type="Proteomes" id="UP000031671">
    <property type="component" value="Unassembled WGS sequence"/>
</dbReference>
<dbReference type="SUPFAM" id="SSF51445">
    <property type="entry name" value="(Trans)glycosidases"/>
    <property type="match status" value="1"/>
</dbReference>
<dbReference type="Pfam" id="PF00128">
    <property type="entry name" value="Alpha-amylase"/>
    <property type="match status" value="1"/>
</dbReference>
<dbReference type="Gene3D" id="3.20.20.80">
    <property type="entry name" value="Glycosidases"/>
    <property type="match status" value="1"/>
</dbReference>
<dbReference type="InterPro" id="IPR006047">
    <property type="entry name" value="GH13_cat_dom"/>
</dbReference>
<accession>A0A0B8NYJ5</accession>
<evidence type="ECO:0000313" key="3">
    <source>
        <dbReference type="Proteomes" id="UP000031671"/>
    </source>
</evidence>
<proteinExistence type="predicted"/>
<sequence length="140" mass="15904">MASDTSKSLRNLVIYQVWIRNHGENGTFKGVQADLQRIKDLGADVIWLMPVQPIGEINRKGSLGSPYAIKDFRGINPEFGTLEDFRELIDAIHDMGMKTMLDIVFNHTSPDSILREKHPDYFYKTDEGKYGNRLGSGRCN</sequence>
<reference evidence="2 3" key="2">
    <citation type="submission" date="2015-01" db="EMBL/GenBank/DDBJ databases">
        <authorList>
            <consortium name="NBRP consortium"/>
            <person name="Sawabe T."/>
            <person name="Meirelles P."/>
            <person name="Feng G."/>
            <person name="Sayaka M."/>
            <person name="Hattori M."/>
            <person name="Ohkuma M."/>
        </authorList>
    </citation>
    <scope>NUCLEOTIDE SEQUENCE [LARGE SCALE GENOMIC DNA]</scope>
    <source>
        <strain evidence="3">JCM 19231</strain>
    </source>
</reference>
<reference evidence="2 3" key="1">
    <citation type="submission" date="2015-01" db="EMBL/GenBank/DDBJ databases">
        <title>Vibrio sp. C1 JCM 19231 whole genome shotgun sequence.</title>
        <authorList>
            <person name="Sawabe T."/>
            <person name="Meirelles P."/>
            <person name="Feng G."/>
            <person name="Sayaka M."/>
            <person name="Hattori M."/>
            <person name="Ohkuma M."/>
        </authorList>
    </citation>
    <scope>NUCLEOTIDE SEQUENCE [LARGE SCALE GENOMIC DNA]</scope>
    <source>
        <strain evidence="3">JCM 19231</strain>
    </source>
</reference>
<dbReference type="PANTHER" id="PTHR47786:SF2">
    <property type="entry name" value="GLYCOSYL HYDROLASE FAMILY 13 CATALYTIC DOMAIN-CONTAINING PROTEIN"/>
    <property type="match status" value="1"/>
</dbReference>
<comment type="caution">
    <text evidence="2">The sequence shown here is derived from an EMBL/GenBank/DDBJ whole genome shotgun (WGS) entry which is preliminary data.</text>
</comment>
<dbReference type="EMBL" id="BBRZ01000019">
    <property type="protein sequence ID" value="GAM55809.1"/>
    <property type="molecule type" value="Genomic_DNA"/>
</dbReference>